<reference evidence="1" key="1">
    <citation type="submission" date="2019-08" db="EMBL/GenBank/DDBJ databases">
        <authorList>
            <person name="Kucharzyk K."/>
            <person name="Murdoch R.W."/>
            <person name="Higgins S."/>
            <person name="Loffler F."/>
        </authorList>
    </citation>
    <scope>NUCLEOTIDE SEQUENCE</scope>
</reference>
<dbReference type="EMBL" id="VSSQ01036736">
    <property type="protein sequence ID" value="MPM89284.1"/>
    <property type="molecule type" value="Genomic_DNA"/>
</dbReference>
<evidence type="ECO:0000313" key="1">
    <source>
        <dbReference type="EMBL" id="MPM89284.1"/>
    </source>
</evidence>
<name>A0A645DIG5_9ZZZZ</name>
<sequence length="45" mass="4988">MLPFTVRIAHPAAKAPDSNSITIRDIIQTQDITNTGSHTMSSHRR</sequence>
<accession>A0A645DIG5</accession>
<comment type="caution">
    <text evidence="1">The sequence shown here is derived from an EMBL/GenBank/DDBJ whole genome shotgun (WGS) entry which is preliminary data.</text>
</comment>
<dbReference type="AlphaFoldDB" id="A0A645DIG5"/>
<protein>
    <submittedName>
        <fullName evidence="1">Uncharacterized protein</fullName>
    </submittedName>
</protein>
<proteinExistence type="predicted"/>
<organism evidence="1">
    <name type="scientific">bioreactor metagenome</name>
    <dbReference type="NCBI Taxonomy" id="1076179"/>
    <lineage>
        <taxon>unclassified sequences</taxon>
        <taxon>metagenomes</taxon>
        <taxon>ecological metagenomes</taxon>
    </lineage>
</organism>
<gene>
    <name evidence="1" type="ORF">SDC9_136392</name>
</gene>